<accession>A0A9K3JD10</accession>
<comment type="caution">
    <text evidence="1">The sequence shown here is derived from an EMBL/GenBank/DDBJ whole genome shotgun (WGS) entry which is preliminary data.</text>
</comment>
<protein>
    <submittedName>
        <fullName evidence="1">Uncharacterized protein</fullName>
    </submittedName>
</protein>
<name>A0A9K3JD10_HELAN</name>
<evidence type="ECO:0000313" key="2">
    <source>
        <dbReference type="Proteomes" id="UP000215914"/>
    </source>
</evidence>
<reference evidence="1" key="2">
    <citation type="submission" date="2020-06" db="EMBL/GenBank/DDBJ databases">
        <title>Helianthus annuus Genome sequencing and assembly Release 2.</title>
        <authorList>
            <person name="Gouzy J."/>
            <person name="Langlade N."/>
            <person name="Munos S."/>
        </authorList>
    </citation>
    <scope>NUCLEOTIDE SEQUENCE</scope>
    <source>
        <tissue evidence="1">Leaves</tissue>
    </source>
</reference>
<dbReference type="Gramene" id="mRNA:HanXRQr2_Chr03g0096101">
    <property type="protein sequence ID" value="CDS:HanXRQr2_Chr03g0096101.1"/>
    <property type="gene ID" value="HanXRQr2_Chr03g0096101"/>
</dbReference>
<evidence type="ECO:0000313" key="1">
    <source>
        <dbReference type="EMBL" id="KAF5813255.1"/>
    </source>
</evidence>
<dbReference type="EMBL" id="MNCJ02000318">
    <property type="protein sequence ID" value="KAF5813255.1"/>
    <property type="molecule type" value="Genomic_DNA"/>
</dbReference>
<reference evidence="1" key="1">
    <citation type="journal article" date="2017" name="Nature">
        <title>The sunflower genome provides insights into oil metabolism, flowering and Asterid evolution.</title>
        <authorList>
            <person name="Badouin H."/>
            <person name="Gouzy J."/>
            <person name="Grassa C.J."/>
            <person name="Murat F."/>
            <person name="Staton S.E."/>
            <person name="Cottret L."/>
            <person name="Lelandais-Briere C."/>
            <person name="Owens G.L."/>
            <person name="Carrere S."/>
            <person name="Mayjonade B."/>
            <person name="Legrand L."/>
            <person name="Gill N."/>
            <person name="Kane N.C."/>
            <person name="Bowers J.E."/>
            <person name="Hubner S."/>
            <person name="Bellec A."/>
            <person name="Berard A."/>
            <person name="Berges H."/>
            <person name="Blanchet N."/>
            <person name="Boniface M.C."/>
            <person name="Brunel D."/>
            <person name="Catrice O."/>
            <person name="Chaidir N."/>
            <person name="Claudel C."/>
            <person name="Donnadieu C."/>
            <person name="Faraut T."/>
            <person name="Fievet G."/>
            <person name="Helmstetter N."/>
            <person name="King M."/>
            <person name="Knapp S.J."/>
            <person name="Lai Z."/>
            <person name="Le Paslier M.C."/>
            <person name="Lippi Y."/>
            <person name="Lorenzon L."/>
            <person name="Mandel J.R."/>
            <person name="Marage G."/>
            <person name="Marchand G."/>
            <person name="Marquand E."/>
            <person name="Bret-Mestries E."/>
            <person name="Morien E."/>
            <person name="Nambeesan S."/>
            <person name="Nguyen T."/>
            <person name="Pegot-Espagnet P."/>
            <person name="Pouilly N."/>
            <person name="Raftis F."/>
            <person name="Sallet E."/>
            <person name="Schiex T."/>
            <person name="Thomas J."/>
            <person name="Vandecasteele C."/>
            <person name="Vares D."/>
            <person name="Vear F."/>
            <person name="Vautrin S."/>
            <person name="Crespi M."/>
            <person name="Mangin B."/>
            <person name="Burke J.M."/>
            <person name="Salse J."/>
            <person name="Munos S."/>
            <person name="Vincourt P."/>
            <person name="Rieseberg L.H."/>
            <person name="Langlade N.B."/>
        </authorList>
    </citation>
    <scope>NUCLEOTIDE SEQUENCE</scope>
    <source>
        <tissue evidence="1">Leaves</tissue>
    </source>
</reference>
<keyword evidence="2" id="KW-1185">Reference proteome</keyword>
<organism evidence="1 2">
    <name type="scientific">Helianthus annuus</name>
    <name type="common">Common sunflower</name>
    <dbReference type="NCBI Taxonomy" id="4232"/>
    <lineage>
        <taxon>Eukaryota</taxon>
        <taxon>Viridiplantae</taxon>
        <taxon>Streptophyta</taxon>
        <taxon>Embryophyta</taxon>
        <taxon>Tracheophyta</taxon>
        <taxon>Spermatophyta</taxon>
        <taxon>Magnoliopsida</taxon>
        <taxon>eudicotyledons</taxon>
        <taxon>Gunneridae</taxon>
        <taxon>Pentapetalae</taxon>
        <taxon>asterids</taxon>
        <taxon>campanulids</taxon>
        <taxon>Asterales</taxon>
        <taxon>Asteraceae</taxon>
        <taxon>Asteroideae</taxon>
        <taxon>Heliantheae alliance</taxon>
        <taxon>Heliantheae</taxon>
        <taxon>Helianthus</taxon>
    </lineage>
</organism>
<sequence>MPPDVTQVIFPDVDEPSAVPNAAEVRLDADLDDTLVVTESPLVTEVDLTTQVGAIIGIKMDGFENDTANLIIGEEAETGYQ</sequence>
<dbReference type="AlphaFoldDB" id="A0A9K3JD10"/>
<dbReference type="Proteomes" id="UP000215914">
    <property type="component" value="Unassembled WGS sequence"/>
</dbReference>
<gene>
    <name evidence="1" type="ORF">HanXRQr2_Chr03g0096101</name>
</gene>
<proteinExistence type="predicted"/>